<evidence type="ECO:0000313" key="1">
    <source>
        <dbReference type="EMBL" id="KKY39002.1"/>
    </source>
</evidence>
<name>A0A0G2FXY2_9PEZI</name>
<dbReference type="OrthoDB" id="5242089at2759"/>
<sequence>MWSTKLPKHNGPSMQYQKQDIHGINVIAAGKGVMTPLAFQGSARSHPVHRQGWDFEAKRLEKWVPRLWICGQTRLGLADVLTPRRGVCLGGLTVVDLGELVEKFEEDDQHALRRLAGLLAKLRDTVRALGSTCVVSISALPPGDPGCASGPTQRHSFDIHSSAKEVPILKDWHKEHFWSQDETIHARNWPSKSVIRKVVT</sequence>
<reference evidence="1 2" key="2">
    <citation type="submission" date="2015-05" db="EMBL/GenBank/DDBJ databases">
        <authorList>
            <person name="Morales-Cruz A."/>
            <person name="Amrine K.C."/>
            <person name="Cantu D."/>
        </authorList>
    </citation>
    <scope>NUCLEOTIDE SEQUENCE [LARGE SCALE GENOMIC DNA]</scope>
    <source>
        <strain evidence="1">DA912</strain>
    </source>
</reference>
<evidence type="ECO:0000313" key="2">
    <source>
        <dbReference type="Proteomes" id="UP000034680"/>
    </source>
</evidence>
<proteinExistence type="predicted"/>
<dbReference type="EMBL" id="LCUC01000041">
    <property type="protein sequence ID" value="KKY39002.1"/>
    <property type="molecule type" value="Genomic_DNA"/>
</dbReference>
<organism evidence="1 2">
    <name type="scientific">Diaporthe ampelina</name>
    <dbReference type="NCBI Taxonomy" id="1214573"/>
    <lineage>
        <taxon>Eukaryota</taxon>
        <taxon>Fungi</taxon>
        <taxon>Dikarya</taxon>
        <taxon>Ascomycota</taxon>
        <taxon>Pezizomycotina</taxon>
        <taxon>Sordariomycetes</taxon>
        <taxon>Sordariomycetidae</taxon>
        <taxon>Diaporthales</taxon>
        <taxon>Diaporthaceae</taxon>
        <taxon>Diaporthe</taxon>
    </lineage>
</organism>
<dbReference type="AlphaFoldDB" id="A0A0G2FXY2"/>
<protein>
    <submittedName>
        <fullName evidence="1">Uncharacterized protein</fullName>
    </submittedName>
</protein>
<gene>
    <name evidence="1" type="ORF">UCDDA912_g01034</name>
</gene>
<comment type="caution">
    <text evidence="1">The sequence shown here is derived from an EMBL/GenBank/DDBJ whole genome shotgun (WGS) entry which is preliminary data.</text>
</comment>
<reference evidence="1 2" key="1">
    <citation type="submission" date="2015-05" db="EMBL/GenBank/DDBJ databases">
        <title>Distinctive expansion of gene families associated with plant cell wall degradation and secondary metabolism in the genomes of grapevine trunk pathogens.</title>
        <authorList>
            <person name="Lawrence D.P."/>
            <person name="Travadon R."/>
            <person name="Rolshausen P.E."/>
            <person name="Baumgartner K."/>
        </authorList>
    </citation>
    <scope>NUCLEOTIDE SEQUENCE [LARGE SCALE GENOMIC DNA]</scope>
    <source>
        <strain evidence="1">DA912</strain>
    </source>
</reference>
<keyword evidence="2" id="KW-1185">Reference proteome</keyword>
<accession>A0A0G2FXY2</accession>
<dbReference type="Proteomes" id="UP000034680">
    <property type="component" value="Unassembled WGS sequence"/>
</dbReference>